<dbReference type="AlphaFoldDB" id="A0A2T3KML8"/>
<comment type="caution">
    <text evidence="1">The sequence shown here is derived from an EMBL/GenBank/DDBJ whole genome shotgun (WGS) entry which is preliminary data.</text>
</comment>
<accession>A0A2T3KML8</accession>
<dbReference type="EMBL" id="PYNF01000002">
    <property type="protein sequence ID" value="PSV01031.1"/>
    <property type="molecule type" value="Genomic_DNA"/>
</dbReference>
<gene>
    <name evidence="1" type="ORF">C9J27_03105</name>
</gene>
<name>A0A2T3KML8_9GAMM</name>
<evidence type="ECO:0000313" key="1">
    <source>
        <dbReference type="EMBL" id="PSV01031.1"/>
    </source>
</evidence>
<dbReference type="RefSeq" id="WP_107288759.1">
    <property type="nucleotide sequence ID" value="NZ_PYNF01000002.1"/>
</dbReference>
<evidence type="ECO:0000313" key="2">
    <source>
        <dbReference type="Proteomes" id="UP000241426"/>
    </source>
</evidence>
<sequence length="195" mass="22071">MNLNMIVNKIILWFKKYAVYLLITFSVLFGMQSFGNAGRSPTFERMLMQNSTKEKLDTLKSFGVESILCKTDHNVKKEPTLDCALFTSRHKYLSSIRSDGIGYNDSKNIHIRDVWFKVLIGNGITFKFFGDTPLVIVKVKKDRGEPLPVTTTYHLLNKALDALYIPASPKLDNGATDKAMEKSHDEALATFQLVD</sequence>
<proteinExistence type="predicted"/>
<organism evidence="1 2">
    <name type="scientific">Photobacterium kishitanii</name>
    <dbReference type="NCBI Taxonomy" id="318456"/>
    <lineage>
        <taxon>Bacteria</taxon>
        <taxon>Pseudomonadati</taxon>
        <taxon>Pseudomonadota</taxon>
        <taxon>Gammaproteobacteria</taxon>
        <taxon>Vibrionales</taxon>
        <taxon>Vibrionaceae</taxon>
        <taxon>Photobacterium</taxon>
    </lineage>
</organism>
<dbReference type="Proteomes" id="UP000241426">
    <property type="component" value="Unassembled WGS sequence"/>
</dbReference>
<reference evidence="1 2" key="1">
    <citation type="submission" date="2018-01" db="EMBL/GenBank/DDBJ databases">
        <title>Whole genome sequencing of Histamine producing bacteria.</title>
        <authorList>
            <person name="Butler K."/>
        </authorList>
    </citation>
    <scope>NUCLEOTIDE SEQUENCE [LARGE SCALE GENOMIC DNA]</scope>
    <source>
        <strain evidence="1 2">FS-7.2</strain>
    </source>
</reference>
<protein>
    <submittedName>
        <fullName evidence="1">Uncharacterized protein</fullName>
    </submittedName>
</protein>